<feature type="domain" description="4Fe-4S ferredoxin-type" evidence="8">
    <location>
        <begin position="301"/>
        <end position="330"/>
    </location>
</feature>
<evidence type="ECO:0000256" key="5">
    <source>
        <dbReference type="ARBA" id="ARBA00023014"/>
    </source>
</evidence>
<dbReference type="EMBL" id="CP006585">
    <property type="protein sequence ID" value="AGW13391.1"/>
    <property type="molecule type" value="Genomic_DNA"/>
</dbReference>
<dbReference type="Proteomes" id="UP000016587">
    <property type="component" value="Chromosome"/>
</dbReference>
<reference evidence="9 10" key="1">
    <citation type="journal article" date="2013" name="J. Bacteriol.">
        <title>Roles of HynAB and Ech, the only two hydrogenases found in the model sulfate reducer Desulfovibrio gigas.</title>
        <authorList>
            <person name="Morais-Silva F.O."/>
            <person name="Santos C.I."/>
            <person name="Rodrigues R."/>
            <person name="Pereira I.A."/>
            <person name="Rodrigues-Pousada C."/>
        </authorList>
    </citation>
    <scope>NUCLEOTIDE SEQUENCE [LARGE SCALE GENOMIC DNA]</scope>
    <source>
        <strain evidence="10">ATCC 19364 / DSM 1382 / NCIMB 9332 / VKM B-1759</strain>
    </source>
</reference>
<dbReference type="GO" id="GO:0016491">
    <property type="term" value="F:oxidoreductase activity"/>
    <property type="evidence" value="ECO:0007669"/>
    <property type="project" value="UniProtKB-KW"/>
</dbReference>
<evidence type="ECO:0000259" key="8">
    <source>
        <dbReference type="PROSITE" id="PS51379"/>
    </source>
</evidence>
<dbReference type="PANTHER" id="PTHR43255">
    <property type="entry name" value="IRON-SULFUR-BINDING OXIDOREDUCTASE FADF-RELATED-RELATED"/>
    <property type="match status" value="1"/>
</dbReference>
<keyword evidence="10" id="KW-1185">Reference proteome</keyword>
<keyword evidence="4" id="KW-0408">Iron</keyword>
<evidence type="ECO:0000256" key="1">
    <source>
        <dbReference type="ARBA" id="ARBA00022485"/>
    </source>
</evidence>
<dbReference type="InterPro" id="IPR004017">
    <property type="entry name" value="Cys_rich_dom"/>
</dbReference>
<dbReference type="Pfam" id="PF02754">
    <property type="entry name" value="CCG"/>
    <property type="match status" value="1"/>
</dbReference>
<reference evidence="10" key="2">
    <citation type="submission" date="2013-07" db="EMBL/GenBank/DDBJ databases">
        <authorList>
            <person name="Morais-Silva F.O."/>
            <person name="Rezende A.M."/>
            <person name="Pimentel C."/>
            <person name="Resende D.M."/>
            <person name="Santos C.I."/>
            <person name="Clemente C."/>
            <person name="de Oliveira L.M."/>
            <person name="da Silva S.M."/>
            <person name="Costa D.A."/>
            <person name="Varela-Raposo A."/>
            <person name="Horacio E.C.A."/>
            <person name="Matos M."/>
            <person name="Flores O."/>
            <person name="Ruiz J.C."/>
            <person name="Rodrigues-Pousada C."/>
        </authorList>
    </citation>
    <scope>NUCLEOTIDE SEQUENCE [LARGE SCALE GENOMIC DNA]</scope>
    <source>
        <strain evidence="10">ATCC 19364 / DSM 1382 / NCIMB 9332 / VKM B-1759</strain>
    </source>
</reference>
<dbReference type="HOGENOM" id="CLU_433961_0_0_7"/>
<dbReference type="PATRIC" id="fig|1121448.10.peg.1547"/>
<dbReference type="PROSITE" id="PS00198">
    <property type="entry name" value="4FE4S_FER_1"/>
    <property type="match status" value="2"/>
</dbReference>
<feature type="transmembrane region" description="Helical" evidence="7">
    <location>
        <begin position="164"/>
        <end position="183"/>
    </location>
</feature>
<sequence>MPWKKIALGVVLLALAGGFFALGLQEHLTFEAAKASQARLQDFYHEHPGPALLGFAAGYLAMVVLNLPGATIMGLLAGAIFGGLVGTVVVSFASSLGATLACLMSRYLLRGWVQRMFPQVIATMDQGMAREGAFYLFSLRLIPVVPFFVINLAMGLTAMRLRTFYWVSQLGMLPGTIVYVNAGSELGRLTSPADIFSPRLLLALALLGLLPLAGKKGLAWYRRRTGNAPSGPAVPSGQVAPSGPAVPGGQGSSAPVPSEEVSRQAGAIAAACTDCGACVRQCPFLQDAGTPGAIARSVLEGRAIVDPHACSLCGLCEAVCPEGVTPAEFFLTLRREAVAGGRVDLSRYARLLGYERRGHSHRFAWYPPRQAGGTGTVFFPGCTLPGTRPDITWRFFERLRQDIPDLTMVLDCCHKPSHDLGRQAYFLERFGLIRDRLLALGVTQVLTACPNCHKVFARYGAPLTVTTVYEHLAGTMPAELSPSASGPAVVVHDPCPLRREEGIHRAVRTLLAARGVAVKSMKHSGRRTLCCGEGGGVGLHRPDLAKAWTSRRASLAGSTPIVTYCAGCAGFLARVAPTMHLGEVLFAPEQSPTQSPERALAGRSKVAKAPMTYVHRLRLKRRLARMEAKG</sequence>
<feature type="transmembrane region" description="Helical" evidence="7">
    <location>
        <begin position="51"/>
        <end position="77"/>
    </location>
</feature>
<feature type="transmembrane region" description="Helical" evidence="7">
    <location>
        <begin position="84"/>
        <end position="109"/>
    </location>
</feature>
<dbReference type="InterPro" id="IPR032816">
    <property type="entry name" value="VTT_dom"/>
</dbReference>
<evidence type="ECO:0000256" key="6">
    <source>
        <dbReference type="SAM" id="MobiDB-lite"/>
    </source>
</evidence>
<keyword evidence="7" id="KW-0472">Membrane</keyword>
<proteinExistence type="predicted"/>
<organism evidence="9 10">
    <name type="scientific">Megalodesulfovibrio gigas (strain ATCC 19364 / DSM 1382 / NCIMB 9332 / VKM B-1759)</name>
    <name type="common">Desulfovibrio gigas</name>
    <dbReference type="NCBI Taxonomy" id="1121448"/>
    <lineage>
        <taxon>Bacteria</taxon>
        <taxon>Pseudomonadati</taxon>
        <taxon>Thermodesulfobacteriota</taxon>
        <taxon>Desulfovibrionia</taxon>
        <taxon>Desulfovibrionales</taxon>
        <taxon>Desulfovibrionaceae</taxon>
        <taxon>Megalodesulfovibrio</taxon>
    </lineage>
</organism>
<dbReference type="Pfam" id="PF13183">
    <property type="entry name" value="Fer4_8"/>
    <property type="match status" value="1"/>
</dbReference>
<keyword evidence="5" id="KW-0411">Iron-sulfur</keyword>
<keyword evidence="7" id="KW-0812">Transmembrane</keyword>
<dbReference type="Pfam" id="PF09335">
    <property type="entry name" value="VTT_dom"/>
    <property type="match status" value="1"/>
</dbReference>
<dbReference type="STRING" id="1121448.DGI_1551"/>
<evidence type="ECO:0000256" key="2">
    <source>
        <dbReference type="ARBA" id="ARBA00022723"/>
    </source>
</evidence>
<gene>
    <name evidence="9" type="ORF">DGI_1551</name>
</gene>
<evidence type="ECO:0000256" key="3">
    <source>
        <dbReference type="ARBA" id="ARBA00023002"/>
    </source>
</evidence>
<feature type="region of interest" description="Disordered" evidence="6">
    <location>
        <begin position="229"/>
        <end position="258"/>
    </location>
</feature>
<dbReference type="PROSITE" id="PS51379">
    <property type="entry name" value="4FE4S_FER_2"/>
    <property type="match status" value="2"/>
</dbReference>
<dbReference type="RefSeq" id="WP_021760216.1">
    <property type="nucleotide sequence ID" value="NC_022444.1"/>
</dbReference>
<evidence type="ECO:0000313" key="10">
    <source>
        <dbReference type="Proteomes" id="UP000016587"/>
    </source>
</evidence>
<dbReference type="InterPro" id="IPR051460">
    <property type="entry name" value="HdrC_iron-sulfur_subunit"/>
</dbReference>
<dbReference type="GO" id="GO:0005886">
    <property type="term" value="C:plasma membrane"/>
    <property type="evidence" value="ECO:0007669"/>
    <property type="project" value="TreeGrafter"/>
</dbReference>
<dbReference type="eggNOG" id="COG0398">
    <property type="taxonomic scope" value="Bacteria"/>
</dbReference>
<name>T2GB83_MEGG1</name>
<feature type="domain" description="4Fe-4S ferredoxin-type" evidence="8">
    <location>
        <begin position="263"/>
        <end position="294"/>
    </location>
</feature>
<dbReference type="GO" id="GO:0051539">
    <property type="term" value="F:4 iron, 4 sulfur cluster binding"/>
    <property type="evidence" value="ECO:0007669"/>
    <property type="project" value="UniProtKB-KW"/>
</dbReference>
<dbReference type="GO" id="GO:0046872">
    <property type="term" value="F:metal ion binding"/>
    <property type="evidence" value="ECO:0007669"/>
    <property type="project" value="UniProtKB-KW"/>
</dbReference>
<protein>
    <recommendedName>
        <fullName evidence="8">4Fe-4S ferredoxin-type domain-containing protein</fullName>
    </recommendedName>
</protein>
<dbReference type="Gene3D" id="3.30.70.20">
    <property type="match status" value="1"/>
</dbReference>
<dbReference type="AlphaFoldDB" id="T2GB83"/>
<evidence type="ECO:0000256" key="7">
    <source>
        <dbReference type="SAM" id="Phobius"/>
    </source>
</evidence>
<feature type="transmembrane region" description="Helical" evidence="7">
    <location>
        <begin position="195"/>
        <end position="214"/>
    </location>
</feature>
<evidence type="ECO:0000256" key="4">
    <source>
        <dbReference type="ARBA" id="ARBA00023004"/>
    </source>
</evidence>
<dbReference type="KEGG" id="dgg:DGI_1551"/>
<keyword evidence="2" id="KW-0479">Metal-binding</keyword>
<keyword evidence="1" id="KW-0004">4Fe-4S</keyword>
<accession>T2GB83</accession>
<dbReference type="SUPFAM" id="SSF46548">
    <property type="entry name" value="alpha-helical ferredoxin"/>
    <property type="match status" value="1"/>
</dbReference>
<dbReference type="eggNOG" id="COG0247">
    <property type="taxonomic scope" value="Bacteria"/>
</dbReference>
<keyword evidence="7" id="KW-1133">Transmembrane helix</keyword>
<dbReference type="InterPro" id="IPR017900">
    <property type="entry name" value="4Fe4S_Fe_S_CS"/>
</dbReference>
<dbReference type="PANTHER" id="PTHR43255:SF1">
    <property type="entry name" value="IRON-SULFUR-BINDING OXIDOREDUCTASE FADF-RELATED"/>
    <property type="match status" value="1"/>
</dbReference>
<keyword evidence="3" id="KW-0560">Oxidoreductase</keyword>
<feature type="transmembrane region" description="Helical" evidence="7">
    <location>
        <begin position="133"/>
        <end position="152"/>
    </location>
</feature>
<dbReference type="OrthoDB" id="9803192at2"/>
<dbReference type="InterPro" id="IPR017896">
    <property type="entry name" value="4Fe4S_Fe-S-bd"/>
</dbReference>
<evidence type="ECO:0000313" key="9">
    <source>
        <dbReference type="EMBL" id="AGW13391.1"/>
    </source>
</evidence>